<reference evidence="1" key="1">
    <citation type="submission" date="2020-08" db="EMBL/GenBank/DDBJ databases">
        <title>Multicomponent nature underlies the extraordinary mechanical properties of spider dragline silk.</title>
        <authorList>
            <person name="Kono N."/>
            <person name="Nakamura H."/>
            <person name="Mori M."/>
            <person name="Yoshida Y."/>
            <person name="Ohtoshi R."/>
            <person name="Malay A.D."/>
            <person name="Moran D.A.P."/>
            <person name="Tomita M."/>
            <person name="Numata K."/>
            <person name="Arakawa K."/>
        </authorList>
    </citation>
    <scope>NUCLEOTIDE SEQUENCE</scope>
</reference>
<dbReference type="AlphaFoldDB" id="A0A8X6SSY7"/>
<proteinExistence type="predicted"/>
<gene>
    <name evidence="1" type="ORF">TNCV_1089461</name>
</gene>
<protein>
    <submittedName>
        <fullName evidence="1">Uncharacterized protein</fullName>
    </submittedName>
</protein>
<name>A0A8X6SSY7_TRICX</name>
<evidence type="ECO:0000313" key="1">
    <source>
        <dbReference type="EMBL" id="GFY17170.1"/>
    </source>
</evidence>
<sequence>MWIENTVHIHLCTPKYCGVFSSDITPRVVDQKKNATPLAGRKLRLKFGGRGSRVVLVSERGLLCHEFEPSTTKDPPCRAAMHVKSVES</sequence>
<evidence type="ECO:0000313" key="2">
    <source>
        <dbReference type="Proteomes" id="UP000887159"/>
    </source>
</evidence>
<keyword evidence="2" id="KW-1185">Reference proteome</keyword>
<accession>A0A8X6SSY7</accession>
<organism evidence="1 2">
    <name type="scientific">Trichonephila clavipes</name>
    <name type="common">Golden silk orbweaver</name>
    <name type="synonym">Nephila clavipes</name>
    <dbReference type="NCBI Taxonomy" id="2585209"/>
    <lineage>
        <taxon>Eukaryota</taxon>
        <taxon>Metazoa</taxon>
        <taxon>Ecdysozoa</taxon>
        <taxon>Arthropoda</taxon>
        <taxon>Chelicerata</taxon>
        <taxon>Arachnida</taxon>
        <taxon>Araneae</taxon>
        <taxon>Araneomorphae</taxon>
        <taxon>Entelegynae</taxon>
        <taxon>Araneoidea</taxon>
        <taxon>Nephilidae</taxon>
        <taxon>Trichonephila</taxon>
    </lineage>
</organism>
<comment type="caution">
    <text evidence="1">The sequence shown here is derived from an EMBL/GenBank/DDBJ whole genome shotgun (WGS) entry which is preliminary data.</text>
</comment>
<dbReference type="Proteomes" id="UP000887159">
    <property type="component" value="Unassembled WGS sequence"/>
</dbReference>
<dbReference type="EMBL" id="BMAU01021343">
    <property type="protein sequence ID" value="GFY17170.1"/>
    <property type="molecule type" value="Genomic_DNA"/>
</dbReference>